<feature type="compositionally biased region" description="Polar residues" evidence="1">
    <location>
        <begin position="146"/>
        <end position="157"/>
    </location>
</feature>
<keyword evidence="3" id="KW-1185">Reference proteome</keyword>
<reference evidence="2 3" key="1">
    <citation type="journal article" date="2014" name="Nat. Commun.">
        <title>Molecular traces of alternative social organization in a termite genome.</title>
        <authorList>
            <person name="Terrapon N."/>
            <person name="Li C."/>
            <person name="Robertson H.M."/>
            <person name="Ji L."/>
            <person name="Meng X."/>
            <person name="Booth W."/>
            <person name="Chen Z."/>
            <person name="Childers C.P."/>
            <person name="Glastad K.M."/>
            <person name="Gokhale K."/>
            <person name="Gowin J."/>
            <person name="Gronenberg W."/>
            <person name="Hermansen R.A."/>
            <person name="Hu H."/>
            <person name="Hunt B.G."/>
            <person name="Huylmans A.K."/>
            <person name="Khalil S.M."/>
            <person name="Mitchell R.D."/>
            <person name="Munoz-Torres M.C."/>
            <person name="Mustard J.A."/>
            <person name="Pan H."/>
            <person name="Reese J.T."/>
            <person name="Scharf M.E."/>
            <person name="Sun F."/>
            <person name="Vogel H."/>
            <person name="Xiao J."/>
            <person name="Yang W."/>
            <person name="Yang Z."/>
            <person name="Yang Z."/>
            <person name="Zhou J."/>
            <person name="Zhu J."/>
            <person name="Brent C.S."/>
            <person name="Elsik C.G."/>
            <person name="Goodisman M.A."/>
            <person name="Liberles D.A."/>
            <person name="Roe R.M."/>
            <person name="Vargo E.L."/>
            <person name="Vilcinskas A."/>
            <person name="Wang J."/>
            <person name="Bornberg-Bauer E."/>
            <person name="Korb J."/>
            <person name="Zhang G."/>
            <person name="Liebig J."/>
        </authorList>
    </citation>
    <scope>NUCLEOTIDE SEQUENCE [LARGE SCALE GENOMIC DNA]</scope>
    <source>
        <tissue evidence="2">Whole organism</tissue>
    </source>
</reference>
<dbReference type="AlphaFoldDB" id="A0A067QUW0"/>
<feature type="region of interest" description="Disordered" evidence="1">
    <location>
        <begin position="110"/>
        <end position="178"/>
    </location>
</feature>
<feature type="compositionally biased region" description="Polar residues" evidence="1">
    <location>
        <begin position="555"/>
        <end position="567"/>
    </location>
</feature>
<protein>
    <submittedName>
        <fullName evidence="2">Uncharacterized protein</fullName>
    </submittedName>
</protein>
<feature type="region of interest" description="Disordered" evidence="1">
    <location>
        <begin position="603"/>
        <end position="628"/>
    </location>
</feature>
<dbReference type="Proteomes" id="UP000027135">
    <property type="component" value="Unassembled WGS sequence"/>
</dbReference>
<evidence type="ECO:0000313" key="3">
    <source>
        <dbReference type="Proteomes" id="UP000027135"/>
    </source>
</evidence>
<feature type="region of interest" description="Disordered" evidence="1">
    <location>
        <begin position="300"/>
        <end position="319"/>
    </location>
</feature>
<dbReference type="OMA" id="NVRCKGR"/>
<evidence type="ECO:0000256" key="1">
    <source>
        <dbReference type="SAM" id="MobiDB-lite"/>
    </source>
</evidence>
<gene>
    <name evidence="2" type="ORF">L798_02217</name>
</gene>
<feature type="region of interest" description="Disordered" evidence="1">
    <location>
        <begin position="486"/>
        <end position="506"/>
    </location>
</feature>
<feature type="region of interest" description="Disordered" evidence="1">
    <location>
        <begin position="555"/>
        <end position="574"/>
    </location>
</feature>
<feature type="compositionally biased region" description="Polar residues" evidence="1">
    <location>
        <begin position="486"/>
        <end position="499"/>
    </location>
</feature>
<dbReference type="EMBL" id="KK853373">
    <property type="protein sequence ID" value="KDR08070.1"/>
    <property type="molecule type" value="Genomic_DNA"/>
</dbReference>
<name>A0A067QUW0_ZOONE</name>
<sequence length="909" mass="101114">MFVLSFLRNLFKTGKKVNMATVPINQHAFDFCTIEETGDFQSQNFEENGNFEKTSADQTACNTESVNRKLAQNGSTFDKAGSMKEERNNGTNNAHSAVTLEDTKYFKLVPNTRTPTTDDEKIQTEQVKSSATLTLEELEDAESTTQPRTEVNTSSAEMLTKDVHHKDKPGETDTQHLASETSAIRKLPGEEIGSDGKAPVNEGQLTAKERRLLYKNHFGSQIMKPEELNEARKFFGLTTFKSNDSTDLADTQSNSKLDAEIISNYEDIHADNTHEIQVVSDVDTPNSHSNVCAIMELSGQETSPKENIPAEQKPSTAKQKCELNEGRLKTYSISREEIKEVLQPVGLAINLADTQSNRKLCAENTPEMQIVGVVDAQNLHSNVSSIPELSGQAISPKNNVPKEQRRLTVKQKSEFNEERLGTYTISREETKQAVKDVGSITYIVKKPTDLAHPQSKRKVCRETIAIKAPITTELLKYFRSRSFVKHNSGNKTPNTTNAGTDVLPKRKPFSRPYIGNNNQIPNSTNSNAQSTTLFVSRQNIGRKIEIPTGANTNELSSKTSCLSQNFGKKTPIPTRKHTNVRTIRKLPLRENVGCKHTILTGAVADEPPRGSSGLRQKFGKNTPIQTGKYTNVRPTKAFVLRQRFSSKNMNRSGSGTDMQSRITSGLMENIRCKGTGTTSDERSKRISGLKQNFGRKTPIITGGYTNVQPTRKLILGQNFRSKILIRNDLGTDGQSKRTSGLKKNVRCKGRILIGAGTNKPPIKSSCLKQNFVRKTPILTERYTNVRPTRTHLLRTSLHSKNMIRNGLGSNVQSSRTSGFKKNVRCKGRILIGAGTNKPPTKSSCLKQNFVRKIPIPTGRYTNVRPTRTHLLRKSRSNKILIRNELGTNVQSKRTSGLRQKIGCKVTKIT</sequence>
<feature type="compositionally biased region" description="Basic and acidic residues" evidence="1">
    <location>
        <begin position="159"/>
        <end position="174"/>
    </location>
</feature>
<feature type="region of interest" description="Disordered" evidence="1">
    <location>
        <begin position="72"/>
        <end position="94"/>
    </location>
</feature>
<evidence type="ECO:0000313" key="2">
    <source>
        <dbReference type="EMBL" id="KDR08070.1"/>
    </source>
</evidence>
<organism evidence="2 3">
    <name type="scientific">Zootermopsis nevadensis</name>
    <name type="common">Dampwood termite</name>
    <dbReference type="NCBI Taxonomy" id="136037"/>
    <lineage>
        <taxon>Eukaryota</taxon>
        <taxon>Metazoa</taxon>
        <taxon>Ecdysozoa</taxon>
        <taxon>Arthropoda</taxon>
        <taxon>Hexapoda</taxon>
        <taxon>Insecta</taxon>
        <taxon>Pterygota</taxon>
        <taxon>Neoptera</taxon>
        <taxon>Polyneoptera</taxon>
        <taxon>Dictyoptera</taxon>
        <taxon>Blattodea</taxon>
        <taxon>Blattoidea</taxon>
        <taxon>Termitoidae</taxon>
        <taxon>Termopsidae</taxon>
        <taxon>Zootermopsis</taxon>
    </lineage>
</organism>
<dbReference type="InParanoid" id="A0A067QUW0"/>
<proteinExistence type="predicted"/>
<accession>A0A067QUW0</accession>